<organism evidence="3 4">
    <name type="scientific">Acinetobacter stercoris</name>
    <dbReference type="NCBI Taxonomy" id="2126983"/>
    <lineage>
        <taxon>Bacteria</taxon>
        <taxon>Pseudomonadati</taxon>
        <taxon>Pseudomonadota</taxon>
        <taxon>Gammaproteobacteria</taxon>
        <taxon>Moraxellales</taxon>
        <taxon>Moraxellaceae</taxon>
        <taxon>Acinetobacter</taxon>
    </lineage>
</organism>
<evidence type="ECO:0000256" key="2">
    <source>
        <dbReference type="ARBA" id="ARBA00023235"/>
    </source>
</evidence>
<dbReference type="EMBL" id="OOGT01000180">
    <property type="protein sequence ID" value="SPL71839.1"/>
    <property type="molecule type" value="Genomic_DNA"/>
</dbReference>
<dbReference type="InterPro" id="IPR004380">
    <property type="entry name" value="Asp_race"/>
</dbReference>
<accession>A0A2U3N2S0</accession>
<comment type="similarity">
    <text evidence="1">Belongs to the aspartate/glutamate racemases family.</text>
</comment>
<dbReference type="SUPFAM" id="SSF53681">
    <property type="entry name" value="Aspartate/glutamate racemase"/>
    <property type="match status" value="1"/>
</dbReference>
<dbReference type="NCBIfam" id="TIGR00035">
    <property type="entry name" value="asp_race"/>
    <property type="match status" value="1"/>
</dbReference>
<sequence>MKTIGLLGGMSWESTDLYYQQINKITQNKLGQLHSAKVILISVDFAEIEELQYKGLWHEAGLYLQEKAVQLEKGGADGILLCTNTMHKVASYIECSISIPFIHIADATAKEILSKNIKKWVCLELLLRWSKISIHQDWKIRV</sequence>
<reference evidence="4" key="1">
    <citation type="submission" date="2018-03" db="EMBL/GenBank/DDBJ databases">
        <authorList>
            <person name="Blom J."/>
        </authorList>
    </citation>
    <scope>NUCLEOTIDE SEQUENCE [LARGE SCALE GENOMIC DNA]</scope>
    <source>
        <strain evidence="4">KPC-SM-21</strain>
    </source>
</reference>
<dbReference type="GO" id="GO:0047661">
    <property type="term" value="F:amino-acid racemase activity"/>
    <property type="evidence" value="ECO:0007669"/>
    <property type="project" value="InterPro"/>
</dbReference>
<keyword evidence="2" id="KW-0413">Isomerase</keyword>
<evidence type="ECO:0000256" key="1">
    <source>
        <dbReference type="ARBA" id="ARBA00007847"/>
    </source>
</evidence>
<gene>
    <name evidence="3" type="ORF">KPC_3017</name>
</gene>
<dbReference type="PANTHER" id="PTHR21198">
    <property type="entry name" value="GLUTAMATE RACEMASE"/>
    <property type="match status" value="1"/>
</dbReference>
<dbReference type="Gene3D" id="3.40.50.1860">
    <property type="match status" value="1"/>
</dbReference>
<dbReference type="Pfam" id="PF01177">
    <property type="entry name" value="Asp_Glu_race"/>
    <property type="match status" value="1"/>
</dbReference>
<keyword evidence="4" id="KW-1185">Reference proteome</keyword>
<protein>
    <submittedName>
        <fullName evidence="3">Putative racemase</fullName>
    </submittedName>
</protein>
<name>A0A2U3N2S0_9GAMM</name>
<proteinExistence type="inferred from homology"/>
<dbReference type="InterPro" id="IPR015942">
    <property type="entry name" value="Asp/Glu/hydantoin_racemase"/>
</dbReference>
<dbReference type="Proteomes" id="UP000245974">
    <property type="component" value="Unassembled WGS sequence"/>
</dbReference>
<dbReference type="AlphaFoldDB" id="A0A2U3N2S0"/>
<dbReference type="InParanoid" id="A0A2U3N2S0"/>
<evidence type="ECO:0000313" key="4">
    <source>
        <dbReference type="Proteomes" id="UP000245974"/>
    </source>
</evidence>
<evidence type="ECO:0000313" key="3">
    <source>
        <dbReference type="EMBL" id="SPL71839.1"/>
    </source>
</evidence>
<dbReference type="InterPro" id="IPR001920">
    <property type="entry name" value="Asp/Glu_race"/>
</dbReference>
<dbReference type="PANTHER" id="PTHR21198:SF7">
    <property type="entry name" value="ASPARTATE-GLUTAMATE RACEMASE FAMILY"/>
    <property type="match status" value="1"/>
</dbReference>